<feature type="chain" id="PRO_5012487209" description="CBM6 domain-containing protein" evidence="2">
    <location>
        <begin position="36"/>
        <end position="470"/>
    </location>
</feature>
<name>A0A1Z5KNS7_FISSO</name>
<feature type="compositionally biased region" description="Polar residues" evidence="1">
    <location>
        <begin position="62"/>
        <end position="82"/>
    </location>
</feature>
<feature type="signal peptide" evidence="2">
    <location>
        <begin position="1"/>
        <end position="35"/>
    </location>
</feature>
<evidence type="ECO:0008006" key="5">
    <source>
        <dbReference type="Google" id="ProtNLM"/>
    </source>
</evidence>
<feature type="region of interest" description="Disordered" evidence="1">
    <location>
        <begin position="46"/>
        <end position="94"/>
    </location>
</feature>
<accession>A0A1Z5KNS7</accession>
<dbReference type="InParanoid" id="A0A1Z5KNS7"/>
<dbReference type="Gene3D" id="2.60.120.260">
    <property type="entry name" value="Galactose-binding domain-like"/>
    <property type="match status" value="2"/>
</dbReference>
<reference evidence="3 4" key="1">
    <citation type="journal article" date="2015" name="Plant Cell">
        <title>Oil accumulation by the oleaginous diatom Fistulifera solaris as revealed by the genome and transcriptome.</title>
        <authorList>
            <person name="Tanaka T."/>
            <person name="Maeda Y."/>
            <person name="Veluchamy A."/>
            <person name="Tanaka M."/>
            <person name="Abida H."/>
            <person name="Marechal E."/>
            <person name="Bowler C."/>
            <person name="Muto M."/>
            <person name="Sunaga Y."/>
            <person name="Tanaka M."/>
            <person name="Yoshino T."/>
            <person name="Taniguchi T."/>
            <person name="Fukuda Y."/>
            <person name="Nemoto M."/>
            <person name="Matsumoto M."/>
            <person name="Wong P.S."/>
            <person name="Aburatani S."/>
            <person name="Fujibuchi W."/>
        </authorList>
    </citation>
    <scope>NUCLEOTIDE SEQUENCE [LARGE SCALE GENOMIC DNA]</scope>
    <source>
        <strain evidence="3 4">JPCC DA0580</strain>
    </source>
</reference>
<gene>
    <name evidence="3" type="ORF">FisN_16Lh314</name>
</gene>
<dbReference type="EMBL" id="BDSP01000263">
    <property type="protein sequence ID" value="GAX27990.1"/>
    <property type="molecule type" value="Genomic_DNA"/>
</dbReference>
<protein>
    <recommendedName>
        <fullName evidence="5">CBM6 domain-containing protein</fullName>
    </recommendedName>
</protein>
<dbReference type="AlphaFoldDB" id="A0A1Z5KNS7"/>
<comment type="caution">
    <text evidence="3">The sequence shown here is derived from an EMBL/GenBank/DDBJ whole genome shotgun (WGS) entry which is preliminary data.</text>
</comment>
<evidence type="ECO:0000313" key="4">
    <source>
        <dbReference type="Proteomes" id="UP000198406"/>
    </source>
</evidence>
<evidence type="ECO:0000256" key="1">
    <source>
        <dbReference type="SAM" id="MobiDB-lite"/>
    </source>
</evidence>
<feature type="compositionally biased region" description="Low complexity" evidence="1">
    <location>
        <begin position="49"/>
        <end position="61"/>
    </location>
</feature>
<evidence type="ECO:0000256" key="2">
    <source>
        <dbReference type="SAM" id="SignalP"/>
    </source>
</evidence>
<keyword evidence="4" id="KW-1185">Reference proteome</keyword>
<organism evidence="3 4">
    <name type="scientific">Fistulifera solaris</name>
    <name type="common">Oleaginous diatom</name>
    <dbReference type="NCBI Taxonomy" id="1519565"/>
    <lineage>
        <taxon>Eukaryota</taxon>
        <taxon>Sar</taxon>
        <taxon>Stramenopiles</taxon>
        <taxon>Ochrophyta</taxon>
        <taxon>Bacillariophyta</taxon>
        <taxon>Bacillariophyceae</taxon>
        <taxon>Bacillariophycidae</taxon>
        <taxon>Naviculales</taxon>
        <taxon>Naviculaceae</taxon>
        <taxon>Fistulifera</taxon>
    </lineage>
</organism>
<sequence>MAQHNKLTSRAALFRSCKLNMKLWYLLMVLESALAQSLRPAITTSLGMSNASSTTNTSVTTPLKSPASSFTNQSLSNSTTAPISPMKPSAEKKASKNRDYPFYFITTEQITNRSRGIVVEGSKEVHSSLSELQLSHFFEFDLKGFSSTSKARDPFYELQMRYSSPSGDGSFLLYHVIQNETGTEELVLLANVTNVNATGSWQRYATMLITSNMTLPSLFLNQDTAKLRAVVREGGFNWMFFYFIAGNIRDVPGMTSLNPKRPKPTAPALGRVPFFDRFITIDDFIAGSDDLVVEQSIREGRSNFGQLNWTSWMQFRLSVPITGLYNVHVRLASLNGDGSFDLMRVEEMPTDMPATATAAIATPTTLQRPGVGPTSANTATSMSTVTATNVVGLPNGTSSSKQSLKWIASFEDFPVSGSWDQYTRITQEVLLEQGERLYSINVTTPGFNLAWLYFEPSDLKEAIAERNNDS</sequence>
<dbReference type="Proteomes" id="UP000198406">
    <property type="component" value="Unassembled WGS sequence"/>
</dbReference>
<evidence type="ECO:0000313" key="3">
    <source>
        <dbReference type="EMBL" id="GAX27990.1"/>
    </source>
</evidence>
<proteinExistence type="predicted"/>
<keyword evidence="2" id="KW-0732">Signal</keyword>